<gene>
    <name evidence="1" type="ORF">L596_013247</name>
</gene>
<reference evidence="1 2" key="1">
    <citation type="journal article" date="2015" name="Genome Biol.">
        <title>Comparative genomics of Steinernema reveals deeply conserved gene regulatory networks.</title>
        <authorList>
            <person name="Dillman A.R."/>
            <person name="Macchietto M."/>
            <person name="Porter C.F."/>
            <person name="Rogers A."/>
            <person name="Williams B."/>
            <person name="Antoshechkin I."/>
            <person name="Lee M.M."/>
            <person name="Goodwin Z."/>
            <person name="Lu X."/>
            <person name="Lewis E.E."/>
            <person name="Goodrich-Blair H."/>
            <person name="Stock S.P."/>
            <person name="Adams B.J."/>
            <person name="Sternberg P.W."/>
            <person name="Mortazavi A."/>
        </authorList>
    </citation>
    <scope>NUCLEOTIDE SEQUENCE [LARGE SCALE GENOMIC DNA]</scope>
    <source>
        <strain evidence="1 2">ALL</strain>
    </source>
</reference>
<dbReference type="Proteomes" id="UP000298663">
    <property type="component" value="Unassembled WGS sequence"/>
</dbReference>
<sequence>MNLTVLKDLKIRRSVFCATDMKANLPTRAGIGEGFSTIEGFFTEEKDLLEFNIFASFSYSAFFHVFLLKFQL</sequence>
<evidence type="ECO:0000313" key="2">
    <source>
        <dbReference type="Proteomes" id="UP000298663"/>
    </source>
</evidence>
<organism evidence="1 2">
    <name type="scientific">Steinernema carpocapsae</name>
    <name type="common">Entomopathogenic nematode</name>
    <dbReference type="NCBI Taxonomy" id="34508"/>
    <lineage>
        <taxon>Eukaryota</taxon>
        <taxon>Metazoa</taxon>
        <taxon>Ecdysozoa</taxon>
        <taxon>Nematoda</taxon>
        <taxon>Chromadorea</taxon>
        <taxon>Rhabditida</taxon>
        <taxon>Tylenchina</taxon>
        <taxon>Panagrolaimomorpha</taxon>
        <taxon>Strongyloidoidea</taxon>
        <taxon>Steinernematidae</taxon>
        <taxon>Steinernema</taxon>
    </lineage>
</organism>
<accession>A0A4U5P0F5</accession>
<proteinExistence type="predicted"/>
<protein>
    <submittedName>
        <fullName evidence="1">Uncharacterized protein</fullName>
    </submittedName>
</protein>
<comment type="caution">
    <text evidence="1">The sequence shown here is derived from an EMBL/GenBank/DDBJ whole genome shotgun (WGS) entry which is preliminary data.</text>
</comment>
<dbReference type="AlphaFoldDB" id="A0A4U5P0F5"/>
<dbReference type="EMBL" id="AZBU02000003">
    <property type="protein sequence ID" value="TKR89094.1"/>
    <property type="molecule type" value="Genomic_DNA"/>
</dbReference>
<name>A0A4U5P0F5_STECR</name>
<evidence type="ECO:0000313" key="1">
    <source>
        <dbReference type="EMBL" id="TKR89094.1"/>
    </source>
</evidence>
<reference evidence="1 2" key="2">
    <citation type="journal article" date="2019" name="G3 (Bethesda)">
        <title>Hybrid Assembly of the Genome of the Entomopathogenic Nematode Steinernema carpocapsae Identifies the X-Chromosome.</title>
        <authorList>
            <person name="Serra L."/>
            <person name="Macchietto M."/>
            <person name="Macias-Munoz A."/>
            <person name="McGill C.J."/>
            <person name="Rodriguez I.M."/>
            <person name="Rodriguez B."/>
            <person name="Murad R."/>
            <person name="Mortazavi A."/>
        </authorList>
    </citation>
    <scope>NUCLEOTIDE SEQUENCE [LARGE SCALE GENOMIC DNA]</scope>
    <source>
        <strain evidence="1 2">ALL</strain>
    </source>
</reference>
<keyword evidence="2" id="KW-1185">Reference proteome</keyword>